<dbReference type="InterPro" id="IPR036396">
    <property type="entry name" value="Cyt_P450_sf"/>
</dbReference>
<dbReference type="EMBL" id="JADGJH010003996">
    <property type="protein sequence ID" value="KAJ3087737.1"/>
    <property type="molecule type" value="Genomic_DNA"/>
</dbReference>
<protein>
    <recommendedName>
        <fullName evidence="10">Cytochrome P450</fullName>
    </recommendedName>
</protein>
<accession>A0AAD5SNC6</accession>
<evidence type="ECO:0000256" key="7">
    <source>
        <dbReference type="SAM" id="SignalP"/>
    </source>
</evidence>
<keyword evidence="6" id="KW-0503">Monooxygenase</keyword>
<gene>
    <name evidence="8" type="ORF">HK100_008251</name>
</gene>
<feature type="non-terminal residue" evidence="8">
    <location>
        <position position="469"/>
    </location>
</feature>
<dbReference type="PANTHER" id="PTHR24305">
    <property type="entry name" value="CYTOCHROME P450"/>
    <property type="match status" value="1"/>
</dbReference>
<dbReference type="PRINTS" id="PR00385">
    <property type="entry name" value="P450"/>
</dbReference>
<keyword evidence="5 6" id="KW-0349">Heme</keyword>
<evidence type="ECO:0000256" key="5">
    <source>
        <dbReference type="PIRSR" id="PIRSR602401-1"/>
    </source>
</evidence>
<keyword evidence="7" id="KW-0732">Signal</keyword>
<keyword evidence="3 5" id="KW-0479">Metal-binding</keyword>
<dbReference type="InterPro" id="IPR002401">
    <property type="entry name" value="Cyt_P450_E_grp-I"/>
</dbReference>
<dbReference type="GO" id="GO:0020037">
    <property type="term" value="F:heme binding"/>
    <property type="evidence" value="ECO:0007669"/>
    <property type="project" value="InterPro"/>
</dbReference>
<proteinExistence type="inferred from homology"/>
<evidence type="ECO:0000256" key="6">
    <source>
        <dbReference type="RuleBase" id="RU000461"/>
    </source>
</evidence>
<dbReference type="GO" id="GO:0005506">
    <property type="term" value="F:iron ion binding"/>
    <property type="evidence" value="ECO:0007669"/>
    <property type="project" value="InterPro"/>
</dbReference>
<keyword evidence="9" id="KW-1185">Reference proteome</keyword>
<dbReference type="CDD" id="cd00302">
    <property type="entry name" value="cytochrome_P450"/>
    <property type="match status" value="1"/>
</dbReference>
<evidence type="ECO:0000256" key="4">
    <source>
        <dbReference type="ARBA" id="ARBA00023004"/>
    </source>
</evidence>
<feature type="binding site" description="axial binding residue" evidence="5">
    <location>
        <position position="426"/>
    </location>
    <ligand>
        <name>heme</name>
        <dbReference type="ChEBI" id="CHEBI:30413"/>
    </ligand>
    <ligandPart>
        <name>Fe</name>
        <dbReference type="ChEBI" id="CHEBI:18248"/>
    </ligandPart>
</feature>
<comment type="cofactor">
    <cofactor evidence="1 5">
        <name>heme</name>
        <dbReference type="ChEBI" id="CHEBI:30413"/>
    </cofactor>
</comment>
<feature type="signal peptide" evidence="7">
    <location>
        <begin position="1"/>
        <end position="17"/>
    </location>
</feature>
<dbReference type="GO" id="GO:0016705">
    <property type="term" value="F:oxidoreductase activity, acting on paired donors, with incorporation or reduction of molecular oxygen"/>
    <property type="evidence" value="ECO:0007669"/>
    <property type="project" value="InterPro"/>
</dbReference>
<evidence type="ECO:0000313" key="9">
    <source>
        <dbReference type="Proteomes" id="UP001211907"/>
    </source>
</evidence>
<dbReference type="Pfam" id="PF00067">
    <property type="entry name" value="p450"/>
    <property type="match status" value="1"/>
</dbReference>
<evidence type="ECO:0000256" key="3">
    <source>
        <dbReference type="ARBA" id="ARBA00022723"/>
    </source>
</evidence>
<name>A0AAD5SNC6_9FUNG</name>
<dbReference type="GO" id="GO:0004497">
    <property type="term" value="F:monooxygenase activity"/>
    <property type="evidence" value="ECO:0007669"/>
    <property type="project" value="UniProtKB-KW"/>
</dbReference>
<keyword evidence="4 5" id="KW-0408">Iron</keyword>
<reference evidence="8" key="1">
    <citation type="submission" date="2020-05" db="EMBL/GenBank/DDBJ databases">
        <title>Phylogenomic resolution of chytrid fungi.</title>
        <authorList>
            <person name="Stajich J.E."/>
            <person name="Amses K."/>
            <person name="Simmons R."/>
            <person name="Seto K."/>
            <person name="Myers J."/>
            <person name="Bonds A."/>
            <person name="Quandt C.A."/>
            <person name="Barry K."/>
            <person name="Liu P."/>
            <person name="Grigoriev I."/>
            <person name="Longcore J.E."/>
            <person name="James T.Y."/>
        </authorList>
    </citation>
    <scope>NUCLEOTIDE SEQUENCE</scope>
    <source>
        <strain evidence="8">JEL0513</strain>
    </source>
</reference>
<evidence type="ECO:0000256" key="1">
    <source>
        <dbReference type="ARBA" id="ARBA00001971"/>
    </source>
</evidence>
<dbReference type="PRINTS" id="PR00463">
    <property type="entry name" value="EP450I"/>
</dbReference>
<dbReference type="InterPro" id="IPR001128">
    <property type="entry name" value="Cyt_P450"/>
</dbReference>
<dbReference type="Proteomes" id="UP001211907">
    <property type="component" value="Unassembled WGS sequence"/>
</dbReference>
<dbReference type="InterPro" id="IPR050121">
    <property type="entry name" value="Cytochrome_P450_monoxygenase"/>
</dbReference>
<feature type="chain" id="PRO_5042188610" description="Cytochrome P450" evidence="7">
    <location>
        <begin position="18"/>
        <end position="469"/>
    </location>
</feature>
<evidence type="ECO:0000256" key="2">
    <source>
        <dbReference type="ARBA" id="ARBA00010617"/>
    </source>
</evidence>
<evidence type="ECO:0000313" key="8">
    <source>
        <dbReference type="EMBL" id="KAJ3087737.1"/>
    </source>
</evidence>
<dbReference type="SUPFAM" id="SSF48264">
    <property type="entry name" value="Cytochrome P450"/>
    <property type="match status" value="1"/>
</dbReference>
<dbReference type="PANTHER" id="PTHR24305:SF166">
    <property type="entry name" value="CYTOCHROME P450 12A4, MITOCHONDRIAL-RELATED"/>
    <property type="match status" value="1"/>
</dbReference>
<comment type="caution">
    <text evidence="8">The sequence shown here is derived from an EMBL/GenBank/DDBJ whole genome shotgun (WGS) entry which is preliminary data.</text>
</comment>
<sequence>MNFTGLIAAVCAVVAGAVCVSKISSNNKAKIKFAENDDDFASLSGWPLLGNLLDIISFGQAKKLSEITVPVWLSPPGMVRRLAIFDPLITRRVLGTNTPNIALLGSRQYAAFLGPSSVFGLAGLEHKRVRGLSAKAVSKSTVRLYFENIKRLSKDTVESMAADSNGSKPIDVNKYFEKFAYDSICAFMVASESANGKILSGLYIEYMRFAAGLTAVVFPHWMDFNDDIKKGIQARAKISEKLKIIISERRQELENGIEFADALSMFIESRDSEGNFLTNDDIVNLFFALQFAGFETTSKQLATMYYQLTHCISQTDLQLLRQEVSQPSALESEQLLSALPTLDAFIKESMRALPVLPAFAHIFLEDITIDGKLIKSGVTVAPYRDRTMFSVENSEIFKLERFLGENAFDKTNAAEYMPFGYGDRMCLGMHLAKMEMKLLIAVTLKSFELEKSGNKVKFTRYPTQFARCK</sequence>
<comment type="similarity">
    <text evidence="2 6">Belongs to the cytochrome P450 family.</text>
</comment>
<dbReference type="PROSITE" id="PS00086">
    <property type="entry name" value="CYTOCHROME_P450"/>
    <property type="match status" value="1"/>
</dbReference>
<dbReference type="Gene3D" id="1.10.630.10">
    <property type="entry name" value="Cytochrome P450"/>
    <property type="match status" value="1"/>
</dbReference>
<dbReference type="InterPro" id="IPR017972">
    <property type="entry name" value="Cyt_P450_CS"/>
</dbReference>
<dbReference type="AlphaFoldDB" id="A0AAD5SNC6"/>
<keyword evidence="6" id="KW-0560">Oxidoreductase</keyword>
<organism evidence="8 9">
    <name type="scientific">Physocladia obscura</name>
    <dbReference type="NCBI Taxonomy" id="109957"/>
    <lineage>
        <taxon>Eukaryota</taxon>
        <taxon>Fungi</taxon>
        <taxon>Fungi incertae sedis</taxon>
        <taxon>Chytridiomycota</taxon>
        <taxon>Chytridiomycota incertae sedis</taxon>
        <taxon>Chytridiomycetes</taxon>
        <taxon>Chytridiales</taxon>
        <taxon>Chytriomycetaceae</taxon>
        <taxon>Physocladia</taxon>
    </lineage>
</organism>
<evidence type="ECO:0008006" key="10">
    <source>
        <dbReference type="Google" id="ProtNLM"/>
    </source>
</evidence>